<dbReference type="RefSeq" id="WP_209344556.1">
    <property type="nucleotide sequence ID" value="NZ_JAGIQL010000179.1"/>
</dbReference>
<dbReference type="Proteomes" id="UP000670475">
    <property type="component" value="Unassembled WGS sequence"/>
</dbReference>
<dbReference type="InterPro" id="IPR000182">
    <property type="entry name" value="GNAT_dom"/>
</dbReference>
<dbReference type="InterPro" id="IPR016181">
    <property type="entry name" value="Acyl_CoA_acyltransferase"/>
</dbReference>
<dbReference type="Gene3D" id="3.40.630.30">
    <property type="match status" value="1"/>
</dbReference>
<gene>
    <name evidence="2" type="ORF">JFN87_28350</name>
</gene>
<keyword evidence="2" id="KW-0012">Acyltransferase</keyword>
<comment type="caution">
    <text evidence="2">The sequence shown here is derived from an EMBL/GenBank/DDBJ whole genome shotgun (WGS) entry which is preliminary data.</text>
</comment>
<evidence type="ECO:0000259" key="1">
    <source>
        <dbReference type="PROSITE" id="PS51186"/>
    </source>
</evidence>
<keyword evidence="2" id="KW-0808">Transferase</keyword>
<feature type="domain" description="N-acetyltransferase" evidence="1">
    <location>
        <begin position="3"/>
        <end position="179"/>
    </location>
</feature>
<evidence type="ECO:0000313" key="3">
    <source>
        <dbReference type="Proteomes" id="UP000670475"/>
    </source>
</evidence>
<dbReference type="EC" id="2.3.1.-" evidence="2"/>
<dbReference type="Pfam" id="PF00583">
    <property type="entry name" value="Acetyltransf_1"/>
    <property type="match status" value="1"/>
</dbReference>
<reference evidence="2" key="1">
    <citation type="submission" date="2021-03" db="EMBL/GenBank/DDBJ databases">
        <title>Whole genome sequence of Streptomyces bomunensis MMS17-BM035.</title>
        <authorList>
            <person name="Lee J.H."/>
        </authorList>
    </citation>
    <scope>NUCLEOTIDE SEQUENCE</scope>
    <source>
        <strain evidence="2">MMS17-BM035</strain>
    </source>
</reference>
<dbReference type="SUPFAM" id="SSF55729">
    <property type="entry name" value="Acyl-CoA N-acyltransferases (Nat)"/>
    <property type="match status" value="1"/>
</dbReference>
<organism evidence="2 3">
    <name type="scientific">Streptomyces montanisoli</name>
    <dbReference type="NCBI Taxonomy" id="2798581"/>
    <lineage>
        <taxon>Bacteria</taxon>
        <taxon>Bacillati</taxon>
        <taxon>Actinomycetota</taxon>
        <taxon>Actinomycetes</taxon>
        <taxon>Kitasatosporales</taxon>
        <taxon>Streptomycetaceae</taxon>
        <taxon>Streptomyces</taxon>
    </lineage>
</organism>
<sequence>MDHVIRAVRAEEWEKVKELRLLALQDPAAPIAFLETYERSVKEPDSFWMQRAAGRPGEVRQFVAEAPDGSWSGSVAVLVEEAGSIDFMETVVQQRQGHVVGVFVRAEQRGSGLLGRLMAAALDWAWSLDGPRLERVRLYVHEQNPRAQAAYRKAGFVPTGVLVPFATDPSAREMEMAVSRP</sequence>
<keyword evidence="3" id="KW-1185">Reference proteome</keyword>
<dbReference type="GO" id="GO:0016747">
    <property type="term" value="F:acyltransferase activity, transferring groups other than amino-acyl groups"/>
    <property type="evidence" value="ECO:0007669"/>
    <property type="project" value="InterPro"/>
</dbReference>
<dbReference type="EMBL" id="JAGIQL010000179">
    <property type="protein sequence ID" value="MBP0461344.1"/>
    <property type="molecule type" value="Genomic_DNA"/>
</dbReference>
<accession>A0A940MHJ6</accession>
<dbReference type="AlphaFoldDB" id="A0A940MHJ6"/>
<proteinExistence type="predicted"/>
<protein>
    <submittedName>
        <fullName evidence="2">GNAT family N-acetyltransferase</fullName>
        <ecNumber evidence="2">2.3.1.-</ecNumber>
    </submittedName>
</protein>
<dbReference type="PROSITE" id="PS51186">
    <property type="entry name" value="GNAT"/>
    <property type="match status" value="1"/>
</dbReference>
<dbReference type="CDD" id="cd04301">
    <property type="entry name" value="NAT_SF"/>
    <property type="match status" value="1"/>
</dbReference>
<name>A0A940MHJ6_9ACTN</name>
<evidence type="ECO:0000313" key="2">
    <source>
        <dbReference type="EMBL" id="MBP0461344.1"/>
    </source>
</evidence>